<evidence type="ECO:0000256" key="4">
    <source>
        <dbReference type="ARBA" id="ARBA00022729"/>
    </source>
</evidence>
<dbReference type="PROSITE" id="PS50050">
    <property type="entry name" value="TNFR_NGFR_2"/>
    <property type="match status" value="1"/>
</dbReference>
<evidence type="ECO:0000256" key="7">
    <source>
        <dbReference type="ARBA" id="ARBA00023180"/>
    </source>
</evidence>
<comment type="caution">
    <text evidence="8">Lacks conserved residue(s) required for the propagation of feature annotation.</text>
</comment>
<dbReference type="InterPro" id="IPR052459">
    <property type="entry name" value="TNFRSF_decoy_receptor"/>
</dbReference>
<keyword evidence="2" id="KW-0964">Secreted</keyword>
<keyword evidence="7" id="KW-0325">Glycoprotein</keyword>
<proteinExistence type="predicted"/>
<organism evidence="10 11">
    <name type="scientific">Megalops atlanticus</name>
    <name type="common">Tarpon</name>
    <name type="synonym">Clupea gigantea</name>
    <dbReference type="NCBI Taxonomy" id="7932"/>
    <lineage>
        <taxon>Eukaryota</taxon>
        <taxon>Metazoa</taxon>
        <taxon>Chordata</taxon>
        <taxon>Craniata</taxon>
        <taxon>Vertebrata</taxon>
        <taxon>Euteleostomi</taxon>
        <taxon>Actinopterygii</taxon>
        <taxon>Neopterygii</taxon>
        <taxon>Teleostei</taxon>
        <taxon>Elopiformes</taxon>
        <taxon>Megalopidae</taxon>
        <taxon>Megalops</taxon>
    </lineage>
</organism>
<dbReference type="SUPFAM" id="SSF57586">
    <property type="entry name" value="TNF receptor-like"/>
    <property type="match status" value="2"/>
</dbReference>
<name>A0A9D3PDU7_MEGAT</name>
<dbReference type="AlphaFoldDB" id="A0A9D3PDU7"/>
<dbReference type="Pfam" id="PF00020">
    <property type="entry name" value="TNFR_c6"/>
    <property type="match status" value="1"/>
</dbReference>
<protein>
    <recommendedName>
        <fullName evidence="9">TNFR-Cys domain-containing protein</fullName>
    </recommendedName>
</protein>
<keyword evidence="11" id="KW-1185">Reference proteome</keyword>
<feature type="repeat" description="TNFR-Cys" evidence="8">
    <location>
        <begin position="57"/>
        <end position="98"/>
    </location>
</feature>
<sequence>MCQVLSVSFSWAFPQITPPTYRHRDPVTSEVFLCEQCPPGMAVQRHCDADTPTACAPCPEGHFSEQWHWGRACQRCASVCKEGQLVRQGCNGTHDQLCECVQGYHLEVEFCVRHSTCPPGWGATVLATEPCFPHRNCSELEKKTLHPGTANQNSVCEGEDRGPSPECFQQHLQCQTDIALCEEVILQFLASIHFLSALPLGTVMDSLPGRKVDRSSVEQIKKECSPKQQVLQLLRLWREQNRDRERLFGIIQGVNHCSRMVSRCVGLKNLTLSNLKVVMDGLPGLKVREEDIQEVMDSCQHQQYLLKLLQLWKIHNGERDLAKGLSHSLRELRAKGISHQLLRVIRSLSRLFSTSSIHKLYKKMLLNLFLDGTCFSSESYND</sequence>
<evidence type="ECO:0000256" key="3">
    <source>
        <dbReference type="ARBA" id="ARBA00022703"/>
    </source>
</evidence>
<evidence type="ECO:0000256" key="5">
    <source>
        <dbReference type="ARBA" id="ARBA00022737"/>
    </source>
</evidence>
<comment type="caution">
    <text evidence="10">The sequence shown here is derived from an EMBL/GenBank/DDBJ whole genome shotgun (WGS) entry which is preliminary data.</text>
</comment>
<reference evidence="10" key="1">
    <citation type="submission" date="2021-01" db="EMBL/GenBank/DDBJ databases">
        <authorList>
            <person name="Zahm M."/>
            <person name="Roques C."/>
            <person name="Cabau C."/>
            <person name="Klopp C."/>
            <person name="Donnadieu C."/>
            <person name="Jouanno E."/>
            <person name="Lampietro C."/>
            <person name="Louis A."/>
            <person name="Herpin A."/>
            <person name="Echchiki A."/>
            <person name="Berthelot C."/>
            <person name="Parey E."/>
            <person name="Roest-Crollius H."/>
            <person name="Braasch I."/>
            <person name="Postlethwait J."/>
            <person name="Bobe J."/>
            <person name="Montfort J."/>
            <person name="Bouchez O."/>
            <person name="Begum T."/>
            <person name="Mejri S."/>
            <person name="Adams A."/>
            <person name="Chen W.-J."/>
            <person name="Guiguen Y."/>
        </authorList>
    </citation>
    <scope>NUCLEOTIDE SEQUENCE</scope>
    <source>
        <strain evidence="10">YG-15Mar2019-1</strain>
        <tissue evidence="10">Brain</tissue>
    </source>
</reference>
<dbReference type="InterPro" id="IPR057633">
    <property type="entry name" value="Death_TNF11B"/>
</dbReference>
<keyword evidence="4" id="KW-0732">Signal</keyword>
<dbReference type="InterPro" id="IPR017371">
    <property type="entry name" value="TNFR_11B"/>
</dbReference>
<dbReference type="SUPFAM" id="SSF47986">
    <property type="entry name" value="DEATH domain"/>
    <property type="match status" value="1"/>
</dbReference>
<dbReference type="Gene3D" id="2.10.50.10">
    <property type="entry name" value="Tumor Necrosis Factor Receptor, subunit A, domain 2"/>
    <property type="match status" value="2"/>
</dbReference>
<dbReference type="PANTHER" id="PTHR23097">
    <property type="entry name" value="TUMOR NECROSIS FACTOR RECEPTOR SUPERFAMILY MEMBER"/>
    <property type="match status" value="1"/>
</dbReference>
<dbReference type="InterPro" id="IPR001368">
    <property type="entry name" value="TNFR/NGFR_Cys_rich_reg"/>
</dbReference>
<feature type="disulfide bond" evidence="8">
    <location>
        <begin position="80"/>
        <end position="98"/>
    </location>
</feature>
<evidence type="ECO:0000313" key="11">
    <source>
        <dbReference type="Proteomes" id="UP001046870"/>
    </source>
</evidence>
<evidence type="ECO:0000256" key="2">
    <source>
        <dbReference type="ARBA" id="ARBA00022525"/>
    </source>
</evidence>
<feature type="domain" description="TNFR-Cys" evidence="9">
    <location>
        <begin position="57"/>
        <end position="98"/>
    </location>
</feature>
<keyword evidence="3" id="KW-0053">Apoptosis</keyword>
<dbReference type="PRINTS" id="PR01975">
    <property type="entry name" value="TNFACTORR11B"/>
</dbReference>
<feature type="disulfide bond" evidence="8">
    <location>
        <begin position="58"/>
        <end position="73"/>
    </location>
</feature>
<evidence type="ECO:0000256" key="1">
    <source>
        <dbReference type="ARBA" id="ARBA00004613"/>
    </source>
</evidence>
<dbReference type="PANTHER" id="PTHR23097:SF90">
    <property type="entry name" value="TUMOR NECROSIS FACTOR RECEPTOR SUPERFAMILY MEMBER 11B"/>
    <property type="match status" value="1"/>
</dbReference>
<keyword evidence="6 8" id="KW-1015">Disulfide bond</keyword>
<evidence type="ECO:0000256" key="6">
    <source>
        <dbReference type="ARBA" id="ARBA00023157"/>
    </source>
</evidence>
<evidence type="ECO:0000256" key="8">
    <source>
        <dbReference type="PROSITE-ProRule" id="PRU00206"/>
    </source>
</evidence>
<keyword evidence="5" id="KW-0677">Repeat</keyword>
<dbReference type="InterPro" id="IPR011029">
    <property type="entry name" value="DEATH-like_dom_sf"/>
</dbReference>
<evidence type="ECO:0000313" key="10">
    <source>
        <dbReference type="EMBL" id="KAG7458005.1"/>
    </source>
</evidence>
<comment type="subcellular location">
    <subcellularLocation>
        <location evidence="1">Secreted</location>
    </subcellularLocation>
</comment>
<dbReference type="EMBL" id="JAFDVH010000021">
    <property type="protein sequence ID" value="KAG7458005.1"/>
    <property type="molecule type" value="Genomic_DNA"/>
</dbReference>
<dbReference type="Pfam" id="PF23630">
    <property type="entry name" value="Death_TNFRSF11B"/>
    <property type="match status" value="2"/>
</dbReference>
<dbReference type="GO" id="GO:0005576">
    <property type="term" value="C:extracellular region"/>
    <property type="evidence" value="ECO:0007669"/>
    <property type="project" value="UniProtKB-SubCell"/>
</dbReference>
<gene>
    <name evidence="10" type="ORF">MATL_G00233330</name>
</gene>
<dbReference type="GO" id="GO:0006915">
    <property type="term" value="P:apoptotic process"/>
    <property type="evidence" value="ECO:0007669"/>
    <property type="project" value="UniProtKB-KW"/>
</dbReference>
<dbReference type="OrthoDB" id="8710478at2759"/>
<dbReference type="SMART" id="SM00208">
    <property type="entry name" value="TNFR"/>
    <property type="match status" value="3"/>
</dbReference>
<dbReference type="Proteomes" id="UP001046870">
    <property type="component" value="Chromosome 21"/>
</dbReference>
<accession>A0A9D3PDU7</accession>
<evidence type="ECO:0000259" key="9">
    <source>
        <dbReference type="PROSITE" id="PS50050"/>
    </source>
</evidence>